<evidence type="ECO:0000313" key="2">
    <source>
        <dbReference type="EMBL" id="AGC43428.1"/>
    </source>
</evidence>
<dbReference type="eggNOG" id="COG0346">
    <property type="taxonomic scope" value="Bacteria"/>
</dbReference>
<dbReference type="HOGENOM" id="CLU_125060_0_0_7"/>
<dbReference type="InterPro" id="IPR032710">
    <property type="entry name" value="NTF2-like_dom_sf"/>
</dbReference>
<dbReference type="GO" id="GO:0016853">
    <property type="term" value="F:isomerase activity"/>
    <property type="evidence" value="ECO:0007669"/>
    <property type="project" value="UniProtKB-KW"/>
</dbReference>
<dbReference type="EMBL" id="CP004025">
    <property type="protein sequence ID" value="AGC43428.1"/>
    <property type="molecule type" value="Genomic_DNA"/>
</dbReference>
<reference evidence="2 3" key="1">
    <citation type="journal article" date="2013" name="Genome Announc.">
        <title>Complete genome sequence of Myxococcus stipitatus strain DSM 14675, a fruiting myxobacterium.</title>
        <authorList>
            <person name="Huntley S."/>
            <person name="Kneip S."/>
            <person name="Treuner-Lange A."/>
            <person name="Sogaard-Andersen L."/>
        </authorList>
    </citation>
    <scope>NUCLEOTIDE SEQUENCE [LARGE SCALE GENOMIC DNA]</scope>
    <source>
        <strain evidence="3">DSM 14675 / JCM 12634 / Mx s8</strain>
    </source>
</reference>
<name>L7U5R5_MYXSD</name>
<dbReference type="InterPro" id="IPR037401">
    <property type="entry name" value="SnoaL-like"/>
</dbReference>
<gene>
    <name evidence="2" type="ordered locus">MYSTI_02099</name>
</gene>
<protein>
    <submittedName>
        <fullName evidence="2">Isomerase</fullName>
    </submittedName>
</protein>
<proteinExistence type="predicted"/>
<accession>L7U5R5</accession>
<dbReference type="Pfam" id="PF12680">
    <property type="entry name" value="SnoaL_2"/>
    <property type="match status" value="1"/>
</dbReference>
<dbReference type="AlphaFoldDB" id="L7U5R5"/>
<feature type="domain" description="SnoaL-like" evidence="1">
    <location>
        <begin position="8"/>
        <end position="110"/>
    </location>
</feature>
<keyword evidence="2" id="KW-0413">Isomerase</keyword>
<dbReference type="Gene3D" id="3.10.450.50">
    <property type="match status" value="1"/>
</dbReference>
<dbReference type="STRING" id="1278073.MYSTI_02099"/>
<dbReference type="Proteomes" id="UP000011131">
    <property type="component" value="Chromosome"/>
</dbReference>
<organism evidence="2 3">
    <name type="scientific">Myxococcus stipitatus (strain DSM 14675 / JCM 12634 / Mx s8)</name>
    <dbReference type="NCBI Taxonomy" id="1278073"/>
    <lineage>
        <taxon>Bacteria</taxon>
        <taxon>Pseudomonadati</taxon>
        <taxon>Myxococcota</taxon>
        <taxon>Myxococcia</taxon>
        <taxon>Myxococcales</taxon>
        <taxon>Cystobacterineae</taxon>
        <taxon>Myxococcaceae</taxon>
        <taxon>Myxococcus</taxon>
    </lineage>
</organism>
<evidence type="ECO:0000259" key="1">
    <source>
        <dbReference type="Pfam" id="PF12680"/>
    </source>
</evidence>
<dbReference type="OrthoDB" id="9808719at2"/>
<dbReference type="SUPFAM" id="SSF54427">
    <property type="entry name" value="NTF2-like"/>
    <property type="match status" value="1"/>
</dbReference>
<dbReference type="RefSeq" id="WP_015347690.1">
    <property type="nucleotide sequence ID" value="NC_020126.1"/>
</dbReference>
<dbReference type="PATRIC" id="fig|1278073.3.peg.2138"/>
<keyword evidence="3" id="KW-1185">Reference proteome</keyword>
<evidence type="ECO:0000313" key="3">
    <source>
        <dbReference type="Proteomes" id="UP000011131"/>
    </source>
</evidence>
<dbReference type="KEGG" id="msd:MYSTI_02099"/>
<sequence>MNAIETLVQRYLATFNETDEARRNTALRELYTEDCTYTDPLVAATGTEAISGFIGGVQKQFPGVVFTLVGPVDAHHDQARFTWHAGMPGGDKPLVIGFDVVVLANGRIRQVFGFLDAVPA</sequence>